<comment type="caution">
    <text evidence="2">The sequence shown here is derived from an EMBL/GenBank/DDBJ whole genome shotgun (WGS) entry which is preliminary data.</text>
</comment>
<accession>A0A9N7YTB1</accession>
<evidence type="ECO:0000256" key="1">
    <source>
        <dbReference type="SAM" id="MobiDB-lite"/>
    </source>
</evidence>
<evidence type="ECO:0000313" key="2">
    <source>
        <dbReference type="EMBL" id="CAB1439079.1"/>
    </source>
</evidence>
<feature type="region of interest" description="Disordered" evidence="1">
    <location>
        <begin position="1"/>
        <end position="29"/>
    </location>
</feature>
<keyword evidence="3" id="KW-1185">Reference proteome</keyword>
<evidence type="ECO:0000313" key="3">
    <source>
        <dbReference type="Proteomes" id="UP001153269"/>
    </source>
</evidence>
<organism evidence="2 3">
    <name type="scientific">Pleuronectes platessa</name>
    <name type="common">European plaice</name>
    <dbReference type="NCBI Taxonomy" id="8262"/>
    <lineage>
        <taxon>Eukaryota</taxon>
        <taxon>Metazoa</taxon>
        <taxon>Chordata</taxon>
        <taxon>Craniata</taxon>
        <taxon>Vertebrata</taxon>
        <taxon>Euteleostomi</taxon>
        <taxon>Actinopterygii</taxon>
        <taxon>Neopterygii</taxon>
        <taxon>Teleostei</taxon>
        <taxon>Neoteleostei</taxon>
        <taxon>Acanthomorphata</taxon>
        <taxon>Carangaria</taxon>
        <taxon>Pleuronectiformes</taxon>
        <taxon>Pleuronectoidei</taxon>
        <taxon>Pleuronectidae</taxon>
        <taxon>Pleuronectes</taxon>
    </lineage>
</organism>
<protein>
    <submittedName>
        <fullName evidence="2">Uncharacterized protein</fullName>
    </submittedName>
</protein>
<sequence length="148" mass="16253">MPGARGGDVFNFHTEPEETSRGAAAEEQETRQVNINSRWDSMLILLYLTPPALVTRRPALLLHHDWSANSRTRRSLARSPCHSARARILSRRRLHQSAVTPEGGITVGPPTQTPHAIGQTAVCQSDACALESATQHELSGDAKQPRFL</sequence>
<name>A0A9N7YTB1_PLEPL</name>
<proteinExistence type="predicted"/>
<dbReference type="AlphaFoldDB" id="A0A9N7YTB1"/>
<reference evidence="2" key="1">
    <citation type="submission" date="2020-03" db="EMBL/GenBank/DDBJ databases">
        <authorList>
            <person name="Weist P."/>
        </authorList>
    </citation>
    <scope>NUCLEOTIDE SEQUENCE</scope>
</reference>
<gene>
    <name evidence="2" type="ORF">PLEPLA_LOCUS26922</name>
</gene>
<dbReference type="Proteomes" id="UP001153269">
    <property type="component" value="Unassembled WGS sequence"/>
</dbReference>
<dbReference type="EMBL" id="CADEAL010002225">
    <property type="protein sequence ID" value="CAB1439079.1"/>
    <property type="molecule type" value="Genomic_DNA"/>
</dbReference>